<keyword evidence="3" id="KW-1185">Reference proteome</keyword>
<sequence>MDEGDKLILLDDADEDGDEVCGWGASLSREDDAQEVLDIVEVDRGRITVESPGGGELGEESSAERNE</sequence>
<evidence type="ECO:0000313" key="2">
    <source>
        <dbReference type="EMBL" id="OJT12007.1"/>
    </source>
</evidence>
<dbReference type="AlphaFoldDB" id="A0A1M2VWL6"/>
<comment type="caution">
    <text evidence="2">The sequence shown here is derived from an EMBL/GenBank/DDBJ whole genome shotgun (WGS) entry which is preliminary data.</text>
</comment>
<dbReference type="Proteomes" id="UP000184267">
    <property type="component" value="Unassembled WGS sequence"/>
</dbReference>
<gene>
    <name evidence="2" type="ORF">TRAPUB_11449</name>
</gene>
<name>A0A1M2VWL6_TRAPU</name>
<evidence type="ECO:0000313" key="3">
    <source>
        <dbReference type="Proteomes" id="UP000184267"/>
    </source>
</evidence>
<protein>
    <submittedName>
        <fullName evidence="2">Uncharacterized protein</fullName>
    </submittedName>
</protein>
<proteinExistence type="predicted"/>
<accession>A0A1M2VWL6</accession>
<reference evidence="2 3" key="1">
    <citation type="submission" date="2016-10" db="EMBL/GenBank/DDBJ databases">
        <title>Genome sequence of the basidiomycete white-rot fungus Trametes pubescens.</title>
        <authorList>
            <person name="Makela M.R."/>
            <person name="Granchi Z."/>
            <person name="Peng M."/>
            <person name="De Vries R.P."/>
            <person name="Grigoriev I."/>
            <person name="Riley R."/>
            <person name="Hilden K."/>
        </authorList>
    </citation>
    <scope>NUCLEOTIDE SEQUENCE [LARGE SCALE GENOMIC DNA]</scope>
    <source>
        <strain evidence="2 3">FBCC735</strain>
    </source>
</reference>
<feature type="region of interest" description="Disordered" evidence="1">
    <location>
        <begin position="46"/>
        <end position="67"/>
    </location>
</feature>
<evidence type="ECO:0000256" key="1">
    <source>
        <dbReference type="SAM" id="MobiDB-lite"/>
    </source>
</evidence>
<organism evidence="2 3">
    <name type="scientific">Trametes pubescens</name>
    <name type="common">White-rot fungus</name>
    <dbReference type="NCBI Taxonomy" id="154538"/>
    <lineage>
        <taxon>Eukaryota</taxon>
        <taxon>Fungi</taxon>
        <taxon>Dikarya</taxon>
        <taxon>Basidiomycota</taxon>
        <taxon>Agaricomycotina</taxon>
        <taxon>Agaricomycetes</taxon>
        <taxon>Polyporales</taxon>
        <taxon>Polyporaceae</taxon>
        <taxon>Trametes</taxon>
    </lineage>
</organism>
<dbReference type="EMBL" id="MNAD01000539">
    <property type="protein sequence ID" value="OJT12007.1"/>
    <property type="molecule type" value="Genomic_DNA"/>
</dbReference>